<keyword evidence="4" id="KW-1185">Reference proteome</keyword>
<dbReference type="Pfam" id="PF01578">
    <property type="entry name" value="Cytochrom_C_asm"/>
    <property type="match status" value="1"/>
</dbReference>
<feature type="transmembrane region" description="Helical" evidence="1">
    <location>
        <begin position="175"/>
        <end position="198"/>
    </location>
</feature>
<dbReference type="EMBL" id="JBIUZV010000001">
    <property type="protein sequence ID" value="MFJ3044184.1"/>
    <property type="molecule type" value="Genomic_DNA"/>
</dbReference>
<feature type="transmembrane region" description="Helical" evidence="1">
    <location>
        <begin position="85"/>
        <end position="109"/>
    </location>
</feature>
<keyword evidence="1" id="KW-0472">Membrane</keyword>
<name>A0ABW8ETN8_9BURK</name>
<organism evidence="3 4">
    <name type="scientific">Herbaspirillum chlorophenolicum</name>
    <dbReference type="NCBI Taxonomy" id="211589"/>
    <lineage>
        <taxon>Bacteria</taxon>
        <taxon>Pseudomonadati</taxon>
        <taxon>Pseudomonadota</taxon>
        <taxon>Betaproteobacteria</taxon>
        <taxon>Burkholderiales</taxon>
        <taxon>Oxalobacteraceae</taxon>
        <taxon>Herbaspirillum</taxon>
    </lineage>
</organism>
<proteinExistence type="predicted"/>
<dbReference type="RefSeq" id="WP_050468963.1">
    <property type="nucleotide sequence ID" value="NZ_JBIUZV010000001.1"/>
</dbReference>
<protein>
    <submittedName>
        <fullName evidence="3">Inner membrane protein YpjD</fullName>
    </submittedName>
</protein>
<evidence type="ECO:0000313" key="3">
    <source>
        <dbReference type="EMBL" id="MFJ3044184.1"/>
    </source>
</evidence>
<keyword evidence="1" id="KW-1133">Transmembrane helix</keyword>
<feature type="transmembrane region" description="Helical" evidence="1">
    <location>
        <begin position="239"/>
        <end position="261"/>
    </location>
</feature>
<dbReference type="PANTHER" id="PTHR38034">
    <property type="entry name" value="INNER MEMBRANE PROTEIN YPJD"/>
    <property type="match status" value="1"/>
</dbReference>
<evidence type="ECO:0000259" key="2">
    <source>
        <dbReference type="Pfam" id="PF01578"/>
    </source>
</evidence>
<dbReference type="Proteomes" id="UP001617427">
    <property type="component" value="Unassembled WGS sequence"/>
</dbReference>
<dbReference type="InterPro" id="IPR052372">
    <property type="entry name" value="YpjD/HemX"/>
</dbReference>
<feature type="transmembrane region" description="Helical" evidence="1">
    <location>
        <begin position="54"/>
        <end position="73"/>
    </location>
</feature>
<dbReference type="InterPro" id="IPR002541">
    <property type="entry name" value="Cyt_c_assembly"/>
</dbReference>
<evidence type="ECO:0000313" key="4">
    <source>
        <dbReference type="Proteomes" id="UP001617427"/>
    </source>
</evidence>
<dbReference type="PANTHER" id="PTHR38034:SF1">
    <property type="entry name" value="INNER MEMBRANE PROTEIN YPJD"/>
    <property type="match status" value="1"/>
</dbReference>
<evidence type="ECO:0000256" key="1">
    <source>
        <dbReference type="SAM" id="Phobius"/>
    </source>
</evidence>
<accession>A0ABW8ETN8</accession>
<feature type="domain" description="Cytochrome c assembly protein" evidence="2">
    <location>
        <begin position="60"/>
        <end position="263"/>
    </location>
</feature>
<gene>
    <name evidence="3" type="ORF">ACIPEN_00005</name>
</gene>
<feature type="transmembrane region" description="Helical" evidence="1">
    <location>
        <begin position="210"/>
        <end position="227"/>
    </location>
</feature>
<comment type="caution">
    <text evidence="3">The sequence shown here is derived from an EMBL/GenBank/DDBJ whole genome shotgun (WGS) entry which is preliminary data.</text>
</comment>
<keyword evidence="1" id="KW-0812">Transmembrane</keyword>
<feature type="transmembrane region" description="Helical" evidence="1">
    <location>
        <begin position="115"/>
        <end position="141"/>
    </location>
</feature>
<sequence length="270" mass="29957">MQTYFFILAALLYLACAFLPSERRLPISLGIVVGWILHGGALLSDMFAAEAIRVGFAVMLSATLWISVAAYWLENRNFTLDSMRVLVLPVAAVSVVLPSIFPGNMIVLAGKSDWFLAHIAVSILAYSTLTIAAFHAVLMVLQESRLHTRPGPAAKNGWFAIALDRLPALLTMERLLFRLIGFGFVLLTLTVLSGVVFSEQLFGTPFRWDHKTIFTMLSWLLFGLLLAGRRWQGWRGRTALSFTLAGFAILLLAYVGSRFVLEVVLHRVLT</sequence>
<reference evidence="3 4" key="1">
    <citation type="submission" date="2024-10" db="EMBL/GenBank/DDBJ databases">
        <title>The Natural Products Discovery Center: Release of the First 8490 Sequenced Strains for Exploring Actinobacteria Biosynthetic Diversity.</title>
        <authorList>
            <person name="Kalkreuter E."/>
            <person name="Kautsar S.A."/>
            <person name="Yang D."/>
            <person name="Bader C.D."/>
            <person name="Teijaro C.N."/>
            <person name="Fluegel L."/>
            <person name="Davis C.M."/>
            <person name="Simpson J.R."/>
            <person name="Lauterbach L."/>
            <person name="Steele A.D."/>
            <person name="Gui C."/>
            <person name="Meng S."/>
            <person name="Li G."/>
            <person name="Viehrig K."/>
            <person name="Ye F."/>
            <person name="Su P."/>
            <person name="Kiefer A.F."/>
            <person name="Nichols A."/>
            <person name="Cepeda A.J."/>
            <person name="Yan W."/>
            <person name="Fan B."/>
            <person name="Jiang Y."/>
            <person name="Adhikari A."/>
            <person name="Zheng C.-J."/>
            <person name="Schuster L."/>
            <person name="Cowan T.M."/>
            <person name="Smanski M.J."/>
            <person name="Chevrette M.G."/>
            <person name="De Carvalho L.P.S."/>
            <person name="Shen B."/>
        </authorList>
    </citation>
    <scope>NUCLEOTIDE SEQUENCE [LARGE SCALE GENOMIC DNA]</scope>
    <source>
        <strain evidence="3 4">NPDC087045</strain>
    </source>
</reference>